<evidence type="ECO:0000313" key="3">
    <source>
        <dbReference type="EMBL" id="KAG9323509.1"/>
    </source>
</evidence>
<feature type="region of interest" description="Disordered" evidence="1">
    <location>
        <begin position="443"/>
        <end position="466"/>
    </location>
</feature>
<dbReference type="AlphaFoldDB" id="A0A9P8A3Z1"/>
<feature type="signal peptide" evidence="2">
    <location>
        <begin position="1"/>
        <end position="31"/>
    </location>
</feature>
<dbReference type="EMBL" id="JAIFTL010000098">
    <property type="protein sequence ID" value="KAG9323509.1"/>
    <property type="molecule type" value="Genomic_DNA"/>
</dbReference>
<organism evidence="3 4">
    <name type="scientific">Mortierella alpina</name>
    <name type="common">Oleaginous fungus</name>
    <name type="synonym">Mortierella renispora</name>
    <dbReference type="NCBI Taxonomy" id="64518"/>
    <lineage>
        <taxon>Eukaryota</taxon>
        <taxon>Fungi</taxon>
        <taxon>Fungi incertae sedis</taxon>
        <taxon>Mucoromycota</taxon>
        <taxon>Mortierellomycotina</taxon>
        <taxon>Mortierellomycetes</taxon>
        <taxon>Mortierellales</taxon>
        <taxon>Mortierellaceae</taxon>
        <taxon>Mortierella</taxon>
    </lineage>
</organism>
<keyword evidence="2" id="KW-0732">Signal</keyword>
<proteinExistence type="predicted"/>
<feature type="chain" id="PRO_5040208941" evidence="2">
    <location>
        <begin position="32"/>
        <end position="466"/>
    </location>
</feature>
<protein>
    <submittedName>
        <fullName evidence="3">Uncharacterized protein</fullName>
    </submittedName>
</protein>
<sequence length="466" mass="51701">MCSQPPPAAESPCFSLHQCLVLWLAVAVVKTTPAGTSVLDHLQHVRQERGLLKSSAASLDSTQLELSFPNSVYTLTPGNQDILIPFLDLPSEPIAFSPHLPFSSNNKSAVRRGGEENPANKSPTGSDDRELIRGLANAPKCLDKLCQTSHFTETTGAIKTAQDRAWPDTSMQDATTDTAIMETVQEATRRILSPLVDLRSGQKAYQQTMKSLLDHMAAQLLTLQQLKQVSGAFETSWMCLLHSISACDQDGNVTSDAGSAVREYLLVQPLSSPSQDLHTKHQTYLLFSQLLATLKIILQQLENRRNMMLCEKDVEMPRASQSSRLSCKAKAQARQQRACRVLEARHRRWRSDQNLAWLVALAIPLDRDCVRNMGIVQRQNMQGSNSPDLDEVTRRSEDTCRTLMTQISSFANIMPARPDCPCPSPLPSWCRDLLVKMVSSSDLMRGQSQKDKDHVAQTKKVGGNRL</sequence>
<evidence type="ECO:0000256" key="1">
    <source>
        <dbReference type="SAM" id="MobiDB-lite"/>
    </source>
</evidence>
<accession>A0A9P8A3Z1</accession>
<evidence type="ECO:0000313" key="4">
    <source>
        <dbReference type="Proteomes" id="UP000717515"/>
    </source>
</evidence>
<reference evidence="3" key="1">
    <citation type="submission" date="2021-07" db="EMBL/GenBank/DDBJ databases">
        <title>Draft genome of Mortierella alpina, strain LL118, isolated from an aspen leaf litter sample.</title>
        <authorList>
            <person name="Yang S."/>
            <person name="Vinatzer B.A."/>
        </authorList>
    </citation>
    <scope>NUCLEOTIDE SEQUENCE</scope>
    <source>
        <strain evidence="3">LL118</strain>
    </source>
</reference>
<dbReference type="Proteomes" id="UP000717515">
    <property type="component" value="Unassembled WGS sequence"/>
</dbReference>
<gene>
    <name evidence="3" type="ORF">KVV02_001350</name>
</gene>
<feature type="region of interest" description="Disordered" evidence="1">
    <location>
        <begin position="105"/>
        <end position="129"/>
    </location>
</feature>
<name>A0A9P8A3Z1_MORAP</name>
<evidence type="ECO:0000256" key="2">
    <source>
        <dbReference type="SAM" id="SignalP"/>
    </source>
</evidence>
<comment type="caution">
    <text evidence="3">The sequence shown here is derived from an EMBL/GenBank/DDBJ whole genome shotgun (WGS) entry which is preliminary data.</text>
</comment>